<dbReference type="RefSeq" id="WP_091527024.1">
    <property type="nucleotide sequence ID" value="NZ_LT629772.1"/>
</dbReference>
<dbReference type="Proteomes" id="UP000199103">
    <property type="component" value="Chromosome I"/>
</dbReference>
<sequence>MTTQEIPAYRPQETKVLIGAGTALKAGFFFALGATLFSILISAVLGVLALVLGISLLPDIQNLFGR</sequence>
<keyword evidence="1" id="KW-0812">Transmembrane</keyword>
<dbReference type="AlphaFoldDB" id="A0A1H1WWW2"/>
<dbReference type="EMBL" id="LT629772">
    <property type="protein sequence ID" value="SDT00836.1"/>
    <property type="molecule type" value="Genomic_DNA"/>
</dbReference>
<dbReference type="STRING" id="630515.SAMN04489812_3812"/>
<organism evidence="2 3">
    <name type="scientific">Microlunatus soli</name>
    <dbReference type="NCBI Taxonomy" id="630515"/>
    <lineage>
        <taxon>Bacteria</taxon>
        <taxon>Bacillati</taxon>
        <taxon>Actinomycetota</taxon>
        <taxon>Actinomycetes</taxon>
        <taxon>Propionibacteriales</taxon>
        <taxon>Propionibacteriaceae</taxon>
        <taxon>Microlunatus</taxon>
    </lineage>
</organism>
<protein>
    <submittedName>
        <fullName evidence="2">Uncharacterized protein</fullName>
    </submittedName>
</protein>
<keyword evidence="1" id="KW-1133">Transmembrane helix</keyword>
<evidence type="ECO:0000256" key="1">
    <source>
        <dbReference type="SAM" id="Phobius"/>
    </source>
</evidence>
<evidence type="ECO:0000313" key="3">
    <source>
        <dbReference type="Proteomes" id="UP000199103"/>
    </source>
</evidence>
<feature type="transmembrane region" description="Helical" evidence="1">
    <location>
        <begin position="28"/>
        <end position="57"/>
    </location>
</feature>
<accession>A0A1H1WWW2</accession>
<keyword evidence="3" id="KW-1185">Reference proteome</keyword>
<name>A0A1H1WWW2_9ACTN</name>
<gene>
    <name evidence="2" type="ORF">SAMN04489812_3812</name>
</gene>
<evidence type="ECO:0000313" key="2">
    <source>
        <dbReference type="EMBL" id="SDT00836.1"/>
    </source>
</evidence>
<proteinExistence type="predicted"/>
<reference evidence="2 3" key="1">
    <citation type="submission" date="2016-10" db="EMBL/GenBank/DDBJ databases">
        <authorList>
            <person name="de Groot N.N."/>
        </authorList>
    </citation>
    <scope>NUCLEOTIDE SEQUENCE [LARGE SCALE GENOMIC DNA]</scope>
    <source>
        <strain evidence="2 3">DSM 21800</strain>
    </source>
</reference>
<keyword evidence="1" id="KW-0472">Membrane</keyword>